<dbReference type="CDD" id="cd03232">
    <property type="entry name" value="ABCG_PDR_domain2"/>
    <property type="match status" value="1"/>
</dbReference>
<keyword evidence="5 12" id="KW-0812">Transmembrane</keyword>
<dbReference type="FunFam" id="3.40.50.300:FF:000054">
    <property type="entry name" value="ABC multidrug transporter atrF"/>
    <property type="match status" value="1"/>
</dbReference>
<dbReference type="SMART" id="SM00382">
    <property type="entry name" value="AAA"/>
    <property type="match status" value="2"/>
</dbReference>
<dbReference type="GO" id="GO:0005886">
    <property type="term" value="C:plasma membrane"/>
    <property type="evidence" value="ECO:0007669"/>
    <property type="project" value="UniProtKB-SubCell"/>
</dbReference>
<evidence type="ECO:0000256" key="3">
    <source>
        <dbReference type="ARBA" id="ARBA00022448"/>
    </source>
</evidence>
<feature type="transmembrane region" description="Helical" evidence="12">
    <location>
        <begin position="1179"/>
        <end position="1200"/>
    </location>
</feature>
<feature type="region of interest" description="Disordered" evidence="11">
    <location>
        <begin position="1609"/>
        <end position="1633"/>
    </location>
</feature>
<dbReference type="InterPro" id="IPR003593">
    <property type="entry name" value="AAA+_ATPase"/>
</dbReference>
<evidence type="ECO:0000256" key="5">
    <source>
        <dbReference type="ARBA" id="ARBA00022692"/>
    </source>
</evidence>
<feature type="transmembrane region" description="Helical" evidence="12">
    <location>
        <begin position="614"/>
        <end position="635"/>
    </location>
</feature>
<dbReference type="GO" id="GO:0005524">
    <property type="term" value="F:ATP binding"/>
    <property type="evidence" value="ECO:0007669"/>
    <property type="project" value="UniProtKB-KW"/>
</dbReference>
<keyword evidence="15" id="KW-1185">Reference proteome</keyword>
<feature type="transmembrane region" description="Helical" evidence="12">
    <location>
        <begin position="1414"/>
        <end position="1432"/>
    </location>
</feature>
<accession>A0A9P6GB87</accession>
<evidence type="ECO:0000256" key="12">
    <source>
        <dbReference type="SAM" id="Phobius"/>
    </source>
</evidence>
<dbReference type="InterPro" id="IPR034001">
    <property type="entry name" value="ABCG_PDR_1"/>
</dbReference>
<sequence length="1766" mass="196540">MTRRSSSFGMPGPGIAAGTGEDLMRSLSRTFSGKSQHSDRRDGDRMWDDTEVSGDDDSDKTKINEWKLASVVKGIPLNDQAEGRKLGVTWSGLTVKVVPSDAMLQENVLSQFNIPQQIKEGRNKPGLRTILDGSSGCVKPGEMLLVLGRPGSGCTTLLKMLANKRKGYSEVEGDVHWGTLDAEEALKHRGSILINTEEELFFPTLTVGKTMDFATRLNIPHHLPKDADNAEDFRLKFKSFLMDSMGISHTEDTKVGDAYVRGVSGGERKRVSIIEALANRGSVVCWDNSTRGLDASTALEYTRALRCLTDELGVATIVTLYQAGNGIYDLFDKVLVLDEGKQVFYGSLEEARPFMESQGFVCGDGANIADFLTGVTVPSEREIHPDFESRFPRNAGELELAYRQSDIKANMDQELNYPTTEEAKSNTHSFCEAMALDRSPRLPKSSSMTVSFQDQMKACIIRQYQILWGDKATFFIKQGSTIIQALIAGSLFYNAPADSNGLFIKGGALFTGLLYNALVAMSEVTDSFAGRPILAKHKNFAFYNPAAFCLAQITVDIPILFFQVTVFVVILYWMTFLKATAAAFFTCWFIVYLTAFTMTAFFRMIGAAFPSFDAASKVSGFSVTAMILYIGYQIAKPAMHPWFVWIYWIDPLAYGFEAVLANEFKGTTIPCVNNNLIPNYLPQYLDPTHQSCAGVGGAAPGAISVSGEDYLASLSYSPSHIWRNVGILFAWWVFYVCLTIFFTLRWDDTAGSSGLLLIPREAAKKVPAQITSPNDEEAQASEKGPRTPAAGGNDDVSASGNDAGKPLIRNTSVFTWRNLSYVVKTPSGDRTLLDNVHGYVKPGMLGALMGSSGAGKTTLLDVLAQRKTEGTIHGEVLVDGRPLPVSFQRSAGYCEQLDVHEPFATVREALEFSALLRQSRDTPRAEKIAYVGTIIDLLELHDLEHTLIGRLGAGLSVEQRKRVTIGVELVSKPSILIFLDEPTSGLDGQAAYNTVRFLRKLADVGQAVLVTIHQPSAQLFAQFDTLLLLAKGGKTVYFGDIGDNANKIKEYFGRYGMPCPPGANPAEHMIDVVSGSKSTQDWNKIWIESPEAARMHQDLESIITEAANKEPGTKDDGHEFATSIWTQTRLVTHRSNVSLYRNIDYVNNKFALHIGVALFVGFSFWNLGNSVKDQQLVLFALFNYIFVAPGVIAQLQPLFIDRRDIYEARERKSKMYHWSPFVTGLIVSELPYLVICAVLYFVCFYYTAGLPNDSNKAGATFFVMLVYQFIYTGIGQFIAAYAPNAIFASLVNPLLIFTLVSFCGVLVPYTQIQPFWRYWMYYLNPFNYMMGSLLVFTDFDWKVECKETEFARFDPPSGQSCAQYLEAWLQGPGASNNLINPDATSQCKVCQYSVGKDYLATLSLGEYVYGWRDAGICVIFAFSGYALVYLLMKCTNSPLVHVLHVIRNLTSAGTDKYGEDRSTPLYTHPCLQHLVLARSRGGSQNPSGWDFEDVKFREDPILDTWWFVPWSNTEHCGSDEEPLYTGKLDKLFCSDANPIREEYRGSGIVVDEIEGRVVGCYKVRANTEDGDDVKEEIAEVKHEQWLGEQGKAYVEGLPKRKSKKKIRRMGMFPPDPKEELSLSDKTSDGKPLDLPNEIRKLNGLLLDPRPVRIALHPNDREVFRIHGGRAGVAFKDYGARYKHMEYKIRCAMKDTFDKKQDLPVYRLKHIKAGKKAGRPEVEFTEDENVKQIKVEVEDDDCHEGGVGQTVYSACNREVDEDREEAD</sequence>
<keyword evidence="10" id="KW-0325">Glycoprotein</keyword>
<feature type="compositionally biased region" description="Basic and acidic residues" evidence="11">
    <location>
        <begin position="1615"/>
        <end position="1633"/>
    </location>
</feature>
<evidence type="ECO:0000313" key="15">
    <source>
        <dbReference type="Proteomes" id="UP000756921"/>
    </source>
</evidence>
<dbReference type="Pfam" id="PF00005">
    <property type="entry name" value="ABC_tran"/>
    <property type="match status" value="2"/>
</dbReference>
<evidence type="ECO:0000256" key="7">
    <source>
        <dbReference type="ARBA" id="ARBA00022840"/>
    </source>
</evidence>
<feature type="transmembrane region" description="Helical" evidence="12">
    <location>
        <begin position="581"/>
        <end position="602"/>
    </location>
</feature>
<keyword evidence="4" id="KW-1003">Cell membrane</keyword>
<dbReference type="InterPro" id="IPR013525">
    <property type="entry name" value="ABC2_TM"/>
</dbReference>
<dbReference type="Gene3D" id="3.40.50.300">
    <property type="entry name" value="P-loop containing nucleotide triphosphate hydrolases"/>
    <property type="match status" value="2"/>
</dbReference>
<dbReference type="OrthoDB" id="245989at2759"/>
<reference evidence="14" key="1">
    <citation type="journal article" date="2020" name="Mol. Plant Microbe Interact.">
        <title>Genome Sequence of the Biocontrol Agent Coniothyrium minitans strain Conio (IMI 134523).</title>
        <authorList>
            <person name="Patel D."/>
            <person name="Shittu T.A."/>
            <person name="Baroncelli R."/>
            <person name="Muthumeenakshi S."/>
            <person name="Osborne T.H."/>
            <person name="Janganan T.K."/>
            <person name="Sreenivasaprasad S."/>
        </authorList>
    </citation>
    <scope>NUCLEOTIDE SEQUENCE</scope>
    <source>
        <strain evidence="14">Conio</strain>
    </source>
</reference>
<feature type="transmembrane region" description="Helical" evidence="12">
    <location>
        <begin position="1259"/>
        <end position="1282"/>
    </location>
</feature>
<comment type="caution">
    <text evidence="14">The sequence shown here is derived from an EMBL/GenBank/DDBJ whole genome shotgun (WGS) entry which is preliminary data.</text>
</comment>
<gene>
    <name evidence="14" type="ORF">PMIN01_09852</name>
</gene>
<evidence type="ECO:0000256" key="10">
    <source>
        <dbReference type="ARBA" id="ARBA00023180"/>
    </source>
</evidence>
<feature type="transmembrane region" description="Helical" evidence="12">
    <location>
        <begin position="1150"/>
        <end position="1167"/>
    </location>
</feature>
<dbReference type="InterPro" id="IPR010929">
    <property type="entry name" value="PDR_CDR_ABC"/>
</dbReference>
<dbReference type="PANTHER" id="PTHR19241">
    <property type="entry name" value="ATP-BINDING CASSETTE TRANSPORTER"/>
    <property type="match status" value="1"/>
</dbReference>
<dbReference type="InterPro" id="IPR027417">
    <property type="entry name" value="P-loop_NTPase"/>
</dbReference>
<keyword evidence="6" id="KW-0547">Nucleotide-binding</keyword>
<feature type="transmembrane region" description="Helical" evidence="12">
    <location>
        <begin position="1221"/>
        <end position="1247"/>
    </location>
</feature>
<dbReference type="Proteomes" id="UP000756921">
    <property type="component" value="Unassembled WGS sequence"/>
</dbReference>
<dbReference type="GO" id="GO:0016887">
    <property type="term" value="F:ATP hydrolysis activity"/>
    <property type="evidence" value="ECO:0007669"/>
    <property type="project" value="InterPro"/>
</dbReference>
<dbReference type="InterPro" id="IPR017871">
    <property type="entry name" value="ABC_transporter-like_CS"/>
</dbReference>
<dbReference type="Pfam" id="PF06422">
    <property type="entry name" value="PDR_CDR"/>
    <property type="match status" value="1"/>
</dbReference>
<keyword evidence="9 12" id="KW-0472">Membrane</keyword>
<evidence type="ECO:0000256" key="1">
    <source>
        <dbReference type="ARBA" id="ARBA00004651"/>
    </source>
</evidence>
<feature type="domain" description="ABC transporter" evidence="13">
    <location>
        <begin position="817"/>
        <end position="1057"/>
    </location>
</feature>
<feature type="domain" description="ABC transporter" evidence="13">
    <location>
        <begin position="109"/>
        <end position="364"/>
    </location>
</feature>
<comment type="subcellular location">
    <subcellularLocation>
        <location evidence="1">Cell membrane</location>
        <topology evidence="1">Multi-pass membrane protein</topology>
    </subcellularLocation>
</comment>
<dbReference type="InterPro" id="IPR034003">
    <property type="entry name" value="ABCG_PDR_2"/>
</dbReference>
<organism evidence="14 15">
    <name type="scientific">Paraphaeosphaeria minitans</name>
    <dbReference type="NCBI Taxonomy" id="565426"/>
    <lineage>
        <taxon>Eukaryota</taxon>
        <taxon>Fungi</taxon>
        <taxon>Dikarya</taxon>
        <taxon>Ascomycota</taxon>
        <taxon>Pezizomycotina</taxon>
        <taxon>Dothideomycetes</taxon>
        <taxon>Pleosporomycetidae</taxon>
        <taxon>Pleosporales</taxon>
        <taxon>Massarineae</taxon>
        <taxon>Didymosphaeriaceae</taxon>
        <taxon>Paraphaeosphaeria</taxon>
    </lineage>
</organism>
<dbReference type="GO" id="GO:0140359">
    <property type="term" value="F:ABC-type transporter activity"/>
    <property type="evidence" value="ECO:0007669"/>
    <property type="project" value="InterPro"/>
</dbReference>
<evidence type="ECO:0000259" key="13">
    <source>
        <dbReference type="PROSITE" id="PS50893"/>
    </source>
</evidence>
<feature type="transmembrane region" description="Helical" evidence="12">
    <location>
        <begin position="542"/>
        <end position="575"/>
    </location>
</feature>
<dbReference type="PROSITE" id="PS50893">
    <property type="entry name" value="ABC_TRANSPORTER_2"/>
    <property type="match status" value="2"/>
</dbReference>
<dbReference type="InterPro" id="IPR043926">
    <property type="entry name" value="ABCG_dom"/>
</dbReference>
<dbReference type="FunFam" id="3.40.50.300:FF:001465">
    <property type="entry name" value="ABC multidrug transporter (Eurofung)"/>
    <property type="match status" value="1"/>
</dbReference>
<evidence type="ECO:0000313" key="14">
    <source>
        <dbReference type="EMBL" id="KAF9731923.1"/>
    </source>
</evidence>
<keyword evidence="7" id="KW-0067">ATP-binding</keyword>
<evidence type="ECO:0000256" key="11">
    <source>
        <dbReference type="SAM" id="MobiDB-lite"/>
    </source>
</evidence>
<keyword evidence="8 12" id="KW-1133">Transmembrane helix</keyword>
<feature type="compositionally biased region" description="Basic and acidic residues" evidence="11">
    <location>
        <begin position="36"/>
        <end position="48"/>
    </location>
</feature>
<dbReference type="Pfam" id="PF19055">
    <property type="entry name" value="ABC2_membrane_7"/>
    <property type="match status" value="1"/>
</dbReference>
<dbReference type="PROSITE" id="PS00211">
    <property type="entry name" value="ABC_TRANSPORTER_1"/>
    <property type="match status" value="1"/>
</dbReference>
<evidence type="ECO:0000256" key="4">
    <source>
        <dbReference type="ARBA" id="ARBA00022475"/>
    </source>
</evidence>
<feature type="transmembrane region" description="Helical" evidence="12">
    <location>
        <begin position="721"/>
        <end position="744"/>
    </location>
</feature>
<feature type="transmembrane region" description="Helical" evidence="12">
    <location>
        <begin position="1294"/>
        <end position="1312"/>
    </location>
</feature>
<feature type="transmembrane region" description="Helical" evidence="12">
    <location>
        <begin position="1318"/>
        <end position="1336"/>
    </location>
</feature>
<dbReference type="InterPro" id="IPR003439">
    <property type="entry name" value="ABC_transporter-like_ATP-bd"/>
</dbReference>
<feature type="region of interest" description="Disordered" evidence="11">
    <location>
        <begin position="1"/>
        <end position="60"/>
    </location>
</feature>
<dbReference type="CDD" id="cd03233">
    <property type="entry name" value="ABCG_PDR_domain1"/>
    <property type="match status" value="1"/>
</dbReference>
<dbReference type="Pfam" id="PF01061">
    <property type="entry name" value="ABC2_membrane"/>
    <property type="match status" value="2"/>
</dbReference>
<comment type="similarity">
    <text evidence="2">Belongs to the ABC transporter superfamily. ABCG family. PDR (TC 3.A.1.205) subfamily.</text>
</comment>
<evidence type="ECO:0000256" key="8">
    <source>
        <dbReference type="ARBA" id="ARBA00022989"/>
    </source>
</evidence>
<name>A0A9P6GB87_9PLEO</name>
<evidence type="ECO:0000256" key="6">
    <source>
        <dbReference type="ARBA" id="ARBA00022741"/>
    </source>
</evidence>
<evidence type="ECO:0000256" key="9">
    <source>
        <dbReference type="ARBA" id="ARBA00023136"/>
    </source>
</evidence>
<dbReference type="EMBL" id="WJXW01000011">
    <property type="protein sequence ID" value="KAF9731923.1"/>
    <property type="molecule type" value="Genomic_DNA"/>
</dbReference>
<feature type="compositionally biased region" description="Acidic residues" evidence="11">
    <location>
        <begin position="49"/>
        <end position="58"/>
    </location>
</feature>
<evidence type="ECO:0000256" key="2">
    <source>
        <dbReference type="ARBA" id="ARBA00006012"/>
    </source>
</evidence>
<dbReference type="SUPFAM" id="SSF52540">
    <property type="entry name" value="P-loop containing nucleoside triphosphate hydrolases"/>
    <property type="match status" value="2"/>
</dbReference>
<protein>
    <submittedName>
        <fullName evidence="14">ABC-2 type transporter</fullName>
    </submittedName>
</protein>
<feature type="region of interest" description="Disordered" evidence="11">
    <location>
        <begin position="767"/>
        <end position="804"/>
    </location>
</feature>
<proteinExistence type="inferred from homology"/>
<keyword evidence="3" id="KW-0813">Transport</keyword>